<name>A0A2B7YYK0_9FUSO</name>
<dbReference type="AlphaFoldDB" id="A0A2B7YYK0"/>
<reference evidence="1 2" key="1">
    <citation type="submission" date="2017-06" db="EMBL/GenBank/DDBJ databases">
        <title>Draft genome sequence of Fusobacterium nucleatum subsp. animalis KCOM 1280 (=ChDC F318).</title>
        <authorList>
            <person name="Kook J.-K."/>
            <person name="Park S.-N."/>
            <person name="Lim Y.K."/>
            <person name="Roh H."/>
        </authorList>
    </citation>
    <scope>NUCLEOTIDE SEQUENCE [LARGE SCALE GENOMIC DNA]</scope>
    <source>
        <strain evidence="2">KCOM 1280 ( ChDC F318)</strain>
    </source>
</reference>
<evidence type="ECO:0000313" key="1">
    <source>
        <dbReference type="EMBL" id="PGH26063.1"/>
    </source>
</evidence>
<comment type="caution">
    <text evidence="1">The sequence shown here is derived from an EMBL/GenBank/DDBJ whole genome shotgun (WGS) entry which is preliminary data.</text>
</comment>
<proteinExistence type="predicted"/>
<dbReference type="Gene3D" id="1.10.260.40">
    <property type="entry name" value="lambda repressor-like DNA-binding domains"/>
    <property type="match status" value="1"/>
</dbReference>
<organism evidence="1 2">
    <name type="scientific">Fusobacterium animalis</name>
    <dbReference type="NCBI Taxonomy" id="76859"/>
    <lineage>
        <taxon>Bacteria</taxon>
        <taxon>Fusobacteriati</taxon>
        <taxon>Fusobacteriota</taxon>
        <taxon>Fusobacteriia</taxon>
        <taxon>Fusobacteriales</taxon>
        <taxon>Fusobacteriaceae</taxon>
        <taxon>Fusobacterium</taxon>
    </lineage>
</organism>
<accession>A0A2B7YYK0</accession>
<dbReference type="Proteomes" id="UP000226179">
    <property type="component" value="Unassembled WGS sequence"/>
</dbReference>
<evidence type="ECO:0000313" key="2">
    <source>
        <dbReference type="Proteomes" id="UP000226179"/>
    </source>
</evidence>
<dbReference type="EMBL" id="NJGJ01000001">
    <property type="protein sequence ID" value="PGH26063.1"/>
    <property type="molecule type" value="Genomic_DNA"/>
</dbReference>
<dbReference type="RefSeq" id="WP_158412629.1">
    <property type="nucleotide sequence ID" value="NZ_CP071097.1"/>
</dbReference>
<gene>
    <name evidence="1" type="ORF">RN90_12390</name>
</gene>
<dbReference type="InterPro" id="IPR010982">
    <property type="entry name" value="Lambda_DNA-bd_dom_sf"/>
</dbReference>
<sequence length="118" mass="13729">MPNFKGNDNDKRLAALMAENGASQSKIANYFGVAQSTISLWIREGKYIIERERYIANTQTSFLKEKLILIEESYNREIQDLIRLASILSPNDVMTRQKMIEDRKEKNIQNLIEYIEAN</sequence>
<dbReference type="SUPFAM" id="SSF47413">
    <property type="entry name" value="lambda repressor-like DNA-binding domains"/>
    <property type="match status" value="1"/>
</dbReference>
<protein>
    <submittedName>
        <fullName evidence="1">Uncharacterized protein</fullName>
    </submittedName>
</protein>
<dbReference type="GO" id="GO:0003677">
    <property type="term" value="F:DNA binding"/>
    <property type="evidence" value="ECO:0007669"/>
    <property type="project" value="InterPro"/>
</dbReference>